<dbReference type="InterPro" id="IPR024079">
    <property type="entry name" value="MetalloPept_cat_dom_sf"/>
</dbReference>
<proteinExistence type="predicted"/>
<protein>
    <recommendedName>
        <fullName evidence="3">Peptidase M10 metallopeptidase domain-containing protein</fullName>
    </recommendedName>
</protein>
<name>A0ABZ2NG77_9BACI</name>
<sequence length="191" mass="21164">MHKKTKTIIISFAVFLSVLFLGINPVYAHYPSNPGSETEGYIVDIWNHAGTSVVNYGLDSNITTSYKNFILDGAQKWKNTGVITFNYATSFRTGSFLRYTDSSSDTVAAFYDYQSSNYHLYHWKIKLNTHHMDGRGSTANATTVAHELGHATGLNDLYSFANTGKLMYGYSSRTVTYPVASDISGAKVANH</sequence>
<accession>A0ABZ2NG77</accession>
<dbReference type="EMBL" id="CP147407">
    <property type="protein sequence ID" value="WXB96529.1"/>
    <property type="molecule type" value="Genomic_DNA"/>
</dbReference>
<gene>
    <name evidence="1" type="ORF">WCV65_18655</name>
</gene>
<organism evidence="1 2">
    <name type="scientific">Metabacillus sediminis</name>
    <dbReference type="NCBI Taxonomy" id="3117746"/>
    <lineage>
        <taxon>Bacteria</taxon>
        <taxon>Bacillati</taxon>
        <taxon>Bacillota</taxon>
        <taxon>Bacilli</taxon>
        <taxon>Bacillales</taxon>
        <taxon>Bacillaceae</taxon>
        <taxon>Metabacillus</taxon>
    </lineage>
</organism>
<dbReference type="Proteomes" id="UP001377337">
    <property type="component" value="Chromosome"/>
</dbReference>
<evidence type="ECO:0000313" key="2">
    <source>
        <dbReference type="Proteomes" id="UP001377337"/>
    </source>
</evidence>
<reference evidence="1 2" key="1">
    <citation type="submission" date="2024-02" db="EMBL/GenBank/DDBJ databases">
        <title>Seven novel Bacillus-like species.</title>
        <authorList>
            <person name="Liu G."/>
        </authorList>
    </citation>
    <scope>NUCLEOTIDE SEQUENCE [LARGE SCALE GENOMIC DNA]</scope>
    <source>
        <strain evidence="1 2">FJAT-52054</strain>
    </source>
</reference>
<evidence type="ECO:0000313" key="1">
    <source>
        <dbReference type="EMBL" id="WXB96529.1"/>
    </source>
</evidence>
<dbReference type="SUPFAM" id="SSF55486">
    <property type="entry name" value="Metalloproteases ('zincins'), catalytic domain"/>
    <property type="match status" value="1"/>
</dbReference>
<dbReference type="RefSeq" id="WP_338778568.1">
    <property type="nucleotide sequence ID" value="NZ_CP147407.1"/>
</dbReference>
<evidence type="ECO:0008006" key="3">
    <source>
        <dbReference type="Google" id="ProtNLM"/>
    </source>
</evidence>
<dbReference type="Gene3D" id="3.40.390.10">
    <property type="entry name" value="Collagenase (Catalytic Domain)"/>
    <property type="match status" value="1"/>
</dbReference>
<keyword evidence="2" id="KW-1185">Reference proteome</keyword>